<dbReference type="InterPro" id="IPR010805">
    <property type="entry name" value="KSHV_K8"/>
</dbReference>
<protein>
    <recommendedName>
        <fullName evidence="3">K8 gamma</fullName>
    </recommendedName>
</protein>
<dbReference type="EMBL" id="U71367">
    <property type="protein sequence ID" value="AAC34948.1"/>
    <property type="molecule type" value="Genomic_DNA"/>
</dbReference>
<reference evidence="2" key="1">
    <citation type="journal article" date="1998" name="Proc. Natl. Acad. Sci. U.S.A.">
        <title>A viral gene that activates lytic cycle expression of Kaposi's sarcoma-associated herpesvirus.</title>
        <authorList>
            <person name="Sun R."/>
            <person name="Lin S.F."/>
            <person name="Gradoville L."/>
            <person name="Yuan Y."/>
            <person name="Zhu F."/>
            <person name="Miller G."/>
        </authorList>
    </citation>
    <scope>NUCLEOTIDE SEQUENCE</scope>
</reference>
<evidence type="ECO:0008006" key="3">
    <source>
        <dbReference type="Google" id="ProtNLM"/>
    </source>
</evidence>
<feature type="region of interest" description="Disordered" evidence="1">
    <location>
        <begin position="1"/>
        <end position="22"/>
    </location>
</feature>
<feature type="region of interest" description="Disordered" evidence="1">
    <location>
        <begin position="106"/>
        <end position="130"/>
    </location>
</feature>
<evidence type="ECO:0000313" key="2">
    <source>
        <dbReference type="EMBL" id="AAC34948.1"/>
    </source>
</evidence>
<dbReference type="Pfam" id="PF07188">
    <property type="entry name" value="KSHV_K8"/>
    <property type="match status" value="1"/>
</dbReference>
<accession>O92609</accession>
<evidence type="ECO:0000256" key="1">
    <source>
        <dbReference type="SAM" id="MobiDB-lite"/>
    </source>
</evidence>
<organism evidence="2">
    <name type="scientific">Human herpesvirus 8</name>
    <name type="common">HHV-8</name>
    <name type="synonym">Kaposi's sarcoma-associated herpesvirus</name>
    <dbReference type="NCBI Taxonomy" id="37296"/>
    <lineage>
        <taxon>Viruses</taxon>
        <taxon>Duplodnaviria</taxon>
        <taxon>Heunggongvirae</taxon>
        <taxon>Peploviricota</taxon>
        <taxon>Herviviricetes</taxon>
        <taxon>Herpesvirales</taxon>
        <taxon>Orthoherpesviridae</taxon>
        <taxon>Gammaherpesvirinae</taxon>
        <taxon>Rhadinovirus</taxon>
        <taxon>Rhadinovirus humangamma8</taxon>
    </lineage>
</organism>
<proteinExistence type="predicted"/>
<organismHost>
    <name type="scientific">Homo sapiens</name>
    <name type="common">Human</name>
    <dbReference type="NCBI Taxonomy" id="9606"/>
</organismHost>
<name>O92609_HHV8</name>
<sequence>MPRMKDIPTKSSPGTDNSEKDEAVIEEDLSLNGQPFFTDNTDGGENEVSWTSSLLSTYVGCQPPAIPVCETVIDLTAPSQSGAPGDEHLPCSLNAETKFHIPDPSWTLSHTPPRGPHISQQLPTRRSKRRLHRKFEEERLCTKAKQGAGRPVPASVVKVGNITPHYGEELTRGDAVPAAPITPPSPRVQRPAQPTHVLFSPVFVSLKAEVCDQSHSPTRKQGRYGRVSSKAYTRQLQQDHIHLGNHPGPREFAYHRSQKTAEIVVLVTVCHFLPPLQRLEEETRTTMQKYGPIFTYYGLWVYCWDLSLYFTCAFHDAGVRNPT</sequence>